<dbReference type="EMBL" id="BARV01027737">
    <property type="protein sequence ID" value="GAI40680.1"/>
    <property type="molecule type" value="Genomic_DNA"/>
</dbReference>
<dbReference type="InterPro" id="IPR005479">
    <property type="entry name" value="CPAse_ATP-bd"/>
</dbReference>
<dbReference type="GO" id="GO:0005524">
    <property type="term" value="F:ATP binding"/>
    <property type="evidence" value="ECO:0007669"/>
    <property type="project" value="InterPro"/>
</dbReference>
<dbReference type="SUPFAM" id="SSF56059">
    <property type="entry name" value="Glutathione synthetase ATP-binding domain-like"/>
    <property type="match status" value="1"/>
</dbReference>
<feature type="non-terminal residue" evidence="2">
    <location>
        <position position="76"/>
    </location>
</feature>
<dbReference type="Pfam" id="PF02786">
    <property type="entry name" value="CPSase_L_D2"/>
    <property type="match status" value="1"/>
</dbReference>
<dbReference type="Gene3D" id="3.30.1490.20">
    <property type="entry name" value="ATP-grasp fold, A domain"/>
    <property type="match status" value="1"/>
</dbReference>
<reference evidence="2" key="1">
    <citation type="journal article" date="2014" name="Front. Microbiol.">
        <title>High frequency of phylogenetically diverse reductive dehalogenase-homologous genes in deep subseafloor sedimentary metagenomes.</title>
        <authorList>
            <person name="Kawai M."/>
            <person name="Futagami T."/>
            <person name="Toyoda A."/>
            <person name="Takaki Y."/>
            <person name="Nishi S."/>
            <person name="Hori S."/>
            <person name="Arai W."/>
            <person name="Tsubouchi T."/>
            <person name="Morono Y."/>
            <person name="Uchiyama I."/>
            <person name="Ito T."/>
            <person name="Fujiyama A."/>
            <person name="Inagaki F."/>
            <person name="Takami H."/>
        </authorList>
    </citation>
    <scope>NUCLEOTIDE SEQUENCE</scope>
    <source>
        <strain evidence="2">Expedition CK06-06</strain>
    </source>
</reference>
<name>X1PNS0_9ZZZZ</name>
<gene>
    <name evidence="2" type="ORF">S06H3_44575</name>
</gene>
<protein>
    <recommendedName>
        <fullName evidence="1">Carbamoyl phosphate synthase ATP-binding domain-containing protein</fullName>
    </recommendedName>
</protein>
<proteinExistence type="predicted"/>
<accession>X1PNS0</accession>
<dbReference type="AlphaFoldDB" id="X1PNS0"/>
<comment type="caution">
    <text evidence="2">The sequence shown here is derived from an EMBL/GenBank/DDBJ whole genome shotgun (WGS) entry which is preliminary data.</text>
</comment>
<organism evidence="2">
    <name type="scientific">marine sediment metagenome</name>
    <dbReference type="NCBI Taxonomy" id="412755"/>
    <lineage>
        <taxon>unclassified sequences</taxon>
        <taxon>metagenomes</taxon>
        <taxon>ecological metagenomes</taxon>
    </lineage>
</organism>
<dbReference type="InterPro" id="IPR013815">
    <property type="entry name" value="ATP_grasp_subdomain_1"/>
</dbReference>
<evidence type="ECO:0000313" key="2">
    <source>
        <dbReference type="EMBL" id="GAI40680.1"/>
    </source>
</evidence>
<feature type="domain" description="Carbamoyl phosphate synthase ATP-binding" evidence="1">
    <location>
        <begin position="14"/>
        <end position="74"/>
    </location>
</feature>
<evidence type="ECO:0000259" key="1">
    <source>
        <dbReference type="Pfam" id="PF02786"/>
    </source>
</evidence>
<sequence>MEELPHCKLTSSVILVREEAKGLAKSIGLPLIIRPSYTLGGTGGGIAHTMEELESVVANGLDNSMSHEVLVEQCVL</sequence>